<evidence type="ECO:0000259" key="1">
    <source>
        <dbReference type="Pfam" id="PF01882"/>
    </source>
</evidence>
<gene>
    <name evidence="2" type="ORF">G7034_00690</name>
</gene>
<dbReference type="InterPro" id="IPR002881">
    <property type="entry name" value="DUF58"/>
</dbReference>
<evidence type="ECO:0000313" key="3">
    <source>
        <dbReference type="Proteomes" id="UP000643701"/>
    </source>
</evidence>
<keyword evidence="3" id="KW-1185">Reference proteome</keyword>
<dbReference type="InterPro" id="IPR036465">
    <property type="entry name" value="vWFA_dom_sf"/>
</dbReference>
<sequence length="302" mass="35708">MNSKQINKESKKFNHFKFLANQVMEGYISGIHKSPFHGFSAEFAEHKLYNKGESTKHIDWKLFAKIDKLYTKKYEEETNLRCQIIIDSSSSMYFKPNKNRLRKIDFAVIASLSLMQIFQKQRDAIGLSIYNDEITYHQKAKGNNAHFSNLENKLIELIDENPQNKKTKTFSFLHQLAETLSRRSLIFIFSDLLQTEVENQKLLEAIQHLKFNKHQVVIFHTFNEDEEVNLDFENKPIRFHDLETNQSLDVFPEQIKDEYVQKIKAFKNQLKNSSQQYQINYQYCNVNRGTTSLIKSFLEEVQ</sequence>
<proteinExistence type="predicted"/>
<organism evidence="2 3">
    <name type="scientific">Psychroflexus maritimus</name>
    <dbReference type="NCBI Taxonomy" id="2714865"/>
    <lineage>
        <taxon>Bacteria</taxon>
        <taxon>Pseudomonadati</taxon>
        <taxon>Bacteroidota</taxon>
        <taxon>Flavobacteriia</taxon>
        <taxon>Flavobacteriales</taxon>
        <taxon>Flavobacteriaceae</taxon>
        <taxon>Psychroflexus</taxon>
    </lineage>
</organism>
<name>A0A967ABW6_9FLAO</name>
<dbReference type="Gene3D" id="3.40.50.410">
    <property type="entry name" value="von Willebrand factor, type A domain"/>
    <property type="match status" value="1"/>
</dbReference>
<dbReference type="Proteomes" id="UP000643701">
    <property type="component" value="Unassembled WGS sequence"/>
</dbReference>
<reference evidence="2" key="1">
    <citation type="submission" date="2020-03" db="EMBL/GenBank/DDBJ databases">
        <title>Psychroflexus Maritimus sp. nov., isolate from marine sediment.</title>
        <authorList>
            <person name="Zhong Y.-L."/>
        </authorList>
    </citation>
    <scope>NUCLEOTIDE SEQUENCE</scope>
    <source>
        <strain evidence="2">C1</strain>
    </source>
</reference>
<dbReference type="PANTHER" id="PTHR33608">
    <property type="entry name" value="BLL2464 PROTEIN"/>
    <property type="match status" value="1"/>
</dbReference>
<dbReference type="PANTHER" id="PTHR33608:SF7">
    <property type="entry name" value="DUF58 DOMAIN-CONTAINING PROTEIN"/>
    <property type="match status" value="1"/>
</dbReference>
<dbReference type="SUPFAM" id="SSF53300">
    <property type="entry name" value="vWA-like"/>
    <property type="match status" value="1"/>
</dbReference>
<dbReference type="Pfam" id="PF01882">
    <property type="entry name" value="DUF58"/>
    <property type="match status" value="1"/>
</dbReference>
<evidence type="ECO:0000313" key="2">
    <source>
        <dbReference type="EMBL" id="NGZ88763.1"/>
    </source>
</evidence>
<comment type="caution">
    <text evidence="2">The sequence shown here is derived from an EMBL/GenBank/DDBJ whole genome shotgun (WGS) entry which is preliminary data.</text>
</comment>
<dbReference type="AlphaFoldDB" id="A0A967ABW6"/>
<dbReference type="EMBL" id="JAANAS010000001">
    <property type="protein sequence ID" value="NGZ88763.1"/>
    <property type="molecule type" value="Genomic_DNA"/>
</dbReference>
<feature type="domain" description="DUF58" evidence="1">
    <location>
        <begin position="47"/>
        <end position="263"/>
    </location>
</feature>
<protein>
    <submittedName>
        <fullName evidence="2">DUF58 domain-containing protein</fullName>
    </submittedName>
</protein>
<accession>A0A967ABW6</accession>